<protein>
    <submittedName>
        <fullName evidence="2">Uncharacterized protein</fullName>
    </submittedName>
</protein>
<reference evidence="2" key="1">
    <citation type="submission" date="2020-11" db="EMBL/GenBank/DDBJ databases">
        <authorList>
            <person name="Tran Van P."/>
        </authorList>
    </citation>
    <scope>NUCLEOTIDE SEQUENCE</scope>
</reference>
<feature type="region of interest" description="Disordered" evidence="1">
    <location>
        <begin position="159"/>
        <end position="180"/>
    </location>
</feature>
<gene>
    <name evidence="2" type="ORF">TGEB3V08_LOCUS9733</name>
</gene>
<evidence type="ECO:0000313" key="2">
    <source>
        <dbReference type="EMBL" id="CAD7606119.1"/>
    </source>
</evidence>
<evidence type="ECO:0000256" key="1">
    <source>
        <dbReference type="SAM" id="MobiDB-lite"/>
    </source>
</evidence>
<name>A0A7R9PQF6_TIMGE</name>
<dbReference type="EMBL" id="OE844751">
    <property type="protein sequence ID" value="CAD7606119.1"/>
    <property type="molecule type" value="Genomic_DNA"/>
</dbReference>
<proteinExistence type="predicted"/>
<organism evidence="2">
    <name type="scientific">Timema genevievae</name>
    <name type="common">Walking stick</name>
    <dbReference type="NCBI Taxonomy" id="629358"/>
    <lineage>
        <taxon>Eukaryota</taxon>
        <taxon>Metazoa</taxon>
        <taxon>Ecdysozoa</taxon>
        <taxon>Arthropoda</taxon>
        <taxon>Hexapoda</taxon>
        <taxon>Insecta</taxon>
        <taxon>Pterygota</taxon>
        <taxon>Neoptera</taxon>
        <taxon>Polyneoptera</taxon>
        <taxon>Phasmatodea</taxon>
        <taxon>Timematodea</taxon>
        <taxon>Timematoidea</taxon>
        <taxon>Timematidae</taxon>
        <taxon>Timema</taxon>
    </lineage>
</organism>
<sequence length="247" mass="27494">MISAPVYEPRGLRFDSQLGVWVFFPKGEIPQLSPGFGLQIPPKCKLHMGAGNVIPSVIEPGEPCLLFDKVLKDYRRSPVLLAGSHPVRGTLALVAHSTTKRCDRYLSKFHPLHHPPQYPNELSWNQCDILGCCFTCKDKKKELGKVEFRGSEPAFAWRESGRSFGGKPPPSSPDRDSNLDLPVLGGLAQHETSALANYATEAEEVYPHLRRRRVENYFRETPLSTPNRDSILDLPVISGLVYCESGA</sequence>
<accession>A0A7R9PQF6</accession>
<dbReference type="AlphaFoldDB" id="A0A7R9PQF6"/>